<gene>
    <name evidence="2" type="ORF">GQ55_5G304500</name>
</gene>
<dbReference type="InterPro" id="IPR001969">
    <property type="entry name" value="Aspartic_peptidase_AS"/>
</dbReference>
<evidence type="ECO:0008006" key="4">
    <source>
        <dbReference type="Google" id="ProtNLM"/>
    </source>
</evidence>
<dbReference type="GO" id="GO:0006508">
    <property type="term" value="P:proteolysis"/>
    <property type="evidence" value="ECO:0007669"/>
    <property type="project" value="InterPro"/>
</dbReference>
<organism evidence="2 3">
    <name type="scientific">Panicum hallii var. hallii</name>
    <dbReference type="NCBI Taxonomy" id="1504633"/>
    <lineage>
        <taxon>Eukaryota</taxon>
        <taxon>Viridiplantae</taxon>
        <taxon>Streptophyta</taxon>
        <taxon>Embryophyta</taxon>
        <taxon>Tracheophyta</taxon>
        <taxon>Spermatophyta</taxon>
        <taxon>Magnoliopsida</taxon>
        <taxon>Liliopsida</taxon>
        <taxon>Poales</taxon>
        <taxon>Poaceae</taxon>
        <taxon>PACMAD clade</taxon>
        <taxon>Panicoideae</taxon>
        <taxon>Panicodae</taxon>
        <taxon>Paniceae</taxon>
        <taxon>Panicinae</taxon>
        <taxon>Panicum</taxon>
        <taxon>Panicum sect. Panicum</taxon>
    </lineage>
</organism>
<feature type="region of interest" description="Disordered" evidence="1">
    <location>
        <begin position="211"/>
        <end position="231"/>
    </location>
</feature>
<sequence length="455" mass="52611">MKVDTQPFPGVNMVENYDRSARQQLDFALGINMVKSKEADPCDRPQKEKKEYVTEEQVRYVRNRRPTSSDLLSKYEYQYQHRLQRESEEEEYEHRIGKRLRKHEDARDHWFCPFFRYCWNSGMTRLPTIRDCPECGPVKPEARDSVFRRLGPAPIRQELIRSPRREDEEEDRYHRPQVQVQRLRSLEEAEAKYIETLRKARSDLVEQVHYVQEKESRPSRKEWRPKSTKADKKVSADTHMVFVLPAEFHARTHEEPSVAQLDLGPRPVIFEKPQAKNYKHLKALYLKGYINGQPINKMLVDTGAAVNIMPYSVLRRLGRSTGDLIKTNVTLSDFNGQTSEAQGVLSVDLTIGNKTVPTSFFVVNSKSTYNVLLGRDWIHTNCCIPSTMHQCLIQWDGDEVEVVQADDSIEISHAAMSIWDAEDQEPISGMSLEGCDRIEATKNGVRLVLSTGLTE</sequence>
<evidence type="ECO:0000256" key="1">
    <source>
        <dbReference type="SAM" id="MobiDB-lite"/>
    </source>
</evidence>
<dbReference type="PANTHER" id="PTHR33240:SF15">
    <property type="entry name" value="GAG-PRO-LIKE PROTEIN"/>
    <property type="match status" value="1"/>
</dbReference>
<dbReference type="Gene3D" id="2.40.70.10">
    <property type="entry name" value="Acid Proteases"/>
    <property type="match status" value="1"/>
</dbReference>
<dbReference type="SUPFAM" id="SSF50630">
    <property type="entry name" value="Acid proteases"/>
    <property type="match status" value="1"/>
</dbReference>
<dbReference type="Proteomes" id="UP000244336">
    <property type="component" value="Chromosome 5"/>
</dbReference>
<dbReference type="Pfam" id="PF13975">
    <property type="entry name" value="gag-asp_proteas"/>
    <property type="match status" value="1"/>
</dbReference>
<dbReference type="OrthoDB" id="695766at2759"/>
<dbReference type="Gramene" id="PUZ56466">
    <property type="protein sequence ID" value="PUZ56466"/>
    <property type="gene ID" value="GQ55_5G304500"/>
</dbReference>
<evidence type="ECO:0000313" key="2">
    <source>
        <dbReference type="EMBL" id="PUZ56466.1"/>
    </source>
</evidence>
<dbReference type="EMBL" id="CM009753">
    <property type="protein sequence ID" value="PUZ56466.1"/>
    <property type="molecule type" value="Genomic_DNA"/>
</dbReference>
<accession>A0A2T7DLL6</accession>
<evidence type="ECO:0000313" key="3">
    <source>
        <dbReference type="Proteomes" id="UP000244336"/>
    </source>
</evidence>
<protein>
    <recommendedName>
        <fullName evidence="4">Peptidase A2 domain-containing protein</fullName>
    </recommendedName>
</protein>
<keyword evidence="3" id="KW-1185">Reference proteome</keyword>
<reference evidence="2 3" key="1">
    <citation type="submission" date="2018-04" db="EMBL/GenBank/DDBJ databases">
        <title>WGS assembly of Panicum hallii var. hallii HAL2.</title>
        <authorList>
            <person name="Lovell J."/>
            <person name="Jenkins J."/>
            <person name="Lowry D."/>
            <person name="Mamidi S."/>
            <person name="Sreedasyam A."/>
            <person name="Weng X."/>
            <person name="Barry K."/>
            <person name="Bonette J."/>
            <person name="Campitelli B."/>
            <person name="Daum C."/>
            <person name="Gordon S."/>
            <person name="Gould B."/>
            <person name="Lipzen A."/>
            <person name="MacQueen A."/>
            <person name="Palacio-Mejia J."/>
            <person name="Plott C."/>
            <person name="Shakirov E."/>
            <person name="Shu S."/>
            <person name="Yoshinaga Y."/>
            <person name="Zane M."/>
            <person name="Rokhsar D."/>
            <person name="Grimwood J."/>
            <person name="Schmutz J."/>
            <person name="Juenger T."/>
        </authorList>
    </citation>
    <scope>NUCLEOTIDE SEQUENCE [LARGE SCALE GENOMIC DNA]</scope>
    <source>
        <strain evidence="3">cv. HAL2</strain>
    </source>
</reference>
<name>A0A2T7DLL6_9POAL</name>
<dbReference type="PROSITE" id="PS00141">
    <property type="entry name" value="ASP_PROTEASE"/>
    <property type="match status" value="1"/>
</dbReference>
<dbReference type="CDD" id="cd00303">
    <property type="entry name" value="retropepsin_like"/>
    <property type="match status" value="1"/>
</dbReference>
<dbReference type="InterPro" id="IPR021109">
    <property type="entry name" value="Peptidase_aspartic_dom_sf"/>
</dbReference>
<dbReference type="AlphaFoldDB" id="A0A2T7DLL6"/>
<proteinExistence type="predicted"/>
<dbReference type="PANTHER" id="PTHR33240">
    <property type="entry name" value="OS08G0508500 PROTEIN"/>
    <property type="match status" value="1"/>
</dbReference>
<dbReference type="GO" id="GO:0004190">
    <property type="term" value="F:aspartic-type endopeptidase activity"/>
    <property type="evidence" value="ECO:0007669"/>
    <property type="project" value="InterPro"/>
</dbReference>